<dbReference type="Pfam" id="PF12867">
    <property type="entry name" value="DinB_2"/>
    <property type="match status" value="1"/>
</dbReference>
<dbReference type="Proteomes" id="UP001241848">
    <property type="component" value="Unassembled WGS sequence"/>
</dbReference>
<name>A0ABT9FUY9_9BACL</name>
<accession>A0ABT9FUY9</accession>
<keyword evidence="1" id="KW-0175">Coiled coil</keyword>
<feature type="domain" description="DinB-like" evidence="2">
    <location>
        <begin position="28"/>
        <end position="149"/>
    </location>
</feature>
<dbReference type="EMBL" id="JAPCKK010000027">
    <property type="protein sequence ID" value="MDP4098533.1"/>
    <property type="molecule type" value="Genomic_DNA"/>
</dbReference>
<reference evidence="3 4" key="1">
    <citation type="submission" date="2022-10" db="EMBL/GenBank/DDBJ databases">
        <title>Paenibacillus description and whole genome data of maize root bacterial community.</title>
        <authorList>
            <person name="Marton D."/>
            <person name="Farkas M."/>
            <person name="Cserhati M."/>
        </authorList>
    </citation>
    <scope>NUCLEOTIDE SEQUENCE [LARGE SCALE GENOMIC DNA]</scope>
    <source>
        <strain evidence="3 4">P96</strain>
    </source>
</reference>
<comment type="caution">
    <text evidence="3">The sequence shown here is derived from an EMBL/GenBank/DDBJ whole genome shotgun (WGS) entry which is preliminary data.</text>
</comment>
<protein>
    <submittedName>
        <fullName evidence="3">DinB family protein</fullName>
    </submittedName>
</protein>
<evidence type="ECO:0000313" key="3">
    <source>
        <dbReference type="EMBL" id="MDP4098533.1"/>
    </source>
</evidence>
<dbReference type="InterPro" id="IPR024775">
    <property type="entry name" value="DinB-like"/>
</dbReference>
<feature type="coiled-coil region" evidence="1">
    <location>
        <begin position="92"/>
        <end position="126"/>
    </location>
</feature>
<keyword evidence="4" id="KW-1185">Reference proteome</keyword>
<dbReference type="SUPFAM" id="SSF109854">
    <property type="entry name" value="DinB/YfiT-like putative metalloenzymes"/>
    <property type="match status" value="1"/>
</dbReference>
<evidence type="ECO:0000259" key="2">
    <source>
        <dbReference type="Pfam" id="PF12867"/>
    </source>
</evidence>
<organism evidence="3 4">
    <name type="scientific">Paenibacillus zeirhizosphaerae</name>
    <dbReference type="NCBI Taxonomy" id="2987519"/>
    <lineage>
        <taxon>Bacteria</taxon>
        <taxon>Bacillati</taxon>
        <taxon>Bacillota</taxon>
        <taxon>Bacilli</taxon>
        <taxon>Bacillales</taxon>
        <taxon>Paenibacillaceae</taxon>
        <taxon>Paenibacillus</taxon>
    </lineage>
</organism>
<dbReference type="Gene3D" id="1.20.120.450">
    <property type="entry name" value="dinb family like domain"/>
    <property type="match status" value="1"/>
</dbReference>
<evidence type="ECO:0000313" key="4">
    <source>
        <dbReference type="Proteomes" id="UP001241848"/>
    </source>
</evidence>
<dbReference type="RefSeq" id="WP_305756157.1">
    <property type="nucleotide sequence ID" value="NZ_JAPCKK010000027.1"/>
</dbReference>
<dbReference type="InterPro" id="IPR034660">
    <property type="entry name" value="DinB/YfiT-like"/>
</dbReference>
<proteinExistence type="predicted"/>
<gene>
    <name evidence="3" type="ORF">OIN60_17515</name>
</gene>
<evidence type="ECO:0000256" key="1">
    <source>
        <dbReference type="SAM" id="Coils"/>
    </source>
</evidence>
<sequence length="160" mass="17865">MSQKLINTFILQLDQNWNEEDWIVPLSVALEGLTPAQAAWKPAEGCSSIRQLVNHINYYNTRTLNRLRGETLVGNAATNDESFGDAGDPGDAEGWERTVRETESIYRSLRAEIAGLQDEALEAIGQSGMTLGDFLSIWIAHDGYHSGQIVLLRKMQGCWR</sequence>